<dbReference type="EMBL" id="JAHHHN010000044">
    <property type="protein sequence ID" value="MBW4565672.1"/>
    <property type="molecule type" value="Genomic_DNA"/>
</dbReference>
<gene>
    <name evidence="1" type="ORF">KME32_32240</name>
</gene>
<name>A0A951Q5F9_9NOST</name>
<reference evidence="1" key="1">
    <citation type="submission" date="2021-05" db="EMBL/GenBank/DDBJ databases">
        <authorList>
            <person name="Pietrasiak N."/>
            <person name="Ward R."/>
            <person name="Stajich J.E."/>
            <person name="Kurbessoian T."/>
        </authorList>
    </citation>
    <scope>NUCLEOTIDE SEQUENCE</scope>
    <source>
        <strain evidence="1">JT2-VF2</strain>
    </source>
</reference>
<dbReference type="Proteomes" id="UP000715781">
    <property type="component" value="Unassembled WGS sequence"/>
</dbReference>
<protein>
    <recommendedName>
        <fullName evidence="3">DUF2281 domain-containing protein</fullName>
    </recommendedName>
</protein>
<accession>A0A951Q5F9</accession>
<evidence type="ECO:0008006" key="3">
    <source>
        <dbReference type="Google" id="ProtNLM"/>
    </source>
</evidence>
<organism evidence="1 2">
    <name type="scientific">Mojavia pulchra JT2-VF2</name>
    <dbReference type="NCBI Taxonomy" id="287848"/>
    <lineage>
        <taxon>Bacteria</taxon>
        <taxon>Bacillati</taxon>
        <taxon>Cyanobacteriota</taxon>
        <taxon>Cyanophyceae</taxon>
        <taxon>Nostocales</taxon>
        <taxon>Nostocaceae</taxon>
    </lineage>
</organism>
<reference evidence="1" key="2">
    <citation type="journal article" date="2022" name="Microbiol. Resour. Announc.">
        <title>Metagenome Sequencing to Explore Phylogenomics of Terrestrial Cyanobacteria.</title>
        <authorList>
            <person name="Ward R.D."/>
            <person name="Stajich J.E."/>
            <person name="Johansen J.R."/>
            <person name="Huntemann M."/>
            <person name="Clum A."/>
            <person name="Foster B."/>
            <person name="Foster B."/>
            <person name="Roux S."/>
            <person name="Palaniappan K."/>
            <person name="Varghese N."/>
            <person name="Mukherjee S."/>
            <person name="Reddy T.B.K."/>
            <person name="Daum C."/>
            <person name="Copeland A."/>
            <person name="Chen I.A."/>
            <person name="Ivanova N.N."/>
            <person name="Kyrpides N.C."/>
            <person name="Shapiro N."/>
            <person name="Eloe-Fadrosh E.A."/>
            <person name="Pietrasiak N."/>
        </authorList>
    </citation>
    <scope>NUCLEOTIDE SEQUENCE</scope>
    <source>
        <strain evidence="1">JT2-VF2</strain>
    </source>
</reference>
<dbReference type="AlphaFoldDB" id="A0A951Q5F9"/>
<evidence type="ECO:0000313" key="1">
    <source>
        <dbReference type="EMBL" id="MBW4565672.1"/>
    </source>
</evidence>
<sequence length="71" mass="7880">MTTKQAIFEAIEQLPEQHLEEVLRYVQQLARTDKSPAINLHSNSNDPLANFIGAVSHGSLATNLDDELYGD</sequence>
<evidence type="ECO:0000313" key="2">
    <source>
        <dbReference type="Proteomes" id="UP000715781"/>
    </source>
</evidence>
<proteinExistence type="predicted"/>
<comment type="caution">
    <text evidence="1">The sequence shown here is derived from an EMBL/GenBank/DDBJ whole genome shotgun (WGS) entry which is preliminary data.</text>
</comment>